<organism evidence="2 3">
    <name type="scientific">Pseudomonas putida</name>
    <name type="common">Arthrobacter siderocapsulatus</name>
    <dbReference type="NCBI Taxonomy" id="303"/>
    <lineage>
        <taxon>Bacteria</taxon>
        <taxon>Pseudomonadati</taxon>
        <taxon>Pseudomonadota</taxon>
        <taxon>Gammaproteobacteria</taxon>
        <taxon>Pseudomonadales</taxon>
        <taxon>Pseudomonadaceae</taxon>
        <taxon>Pseudomonas</taxon>
    </lineage>
</organism>
<dbReference type="RefSeq" id="WP_110966265.1">
    <property type="nucleotide sequence ID" value="NZ_CP029693.1"/>
</dbReference>
<sequence length="575" mass="61883">MSSHETATPASPRQDDNREEIARDITRTAAALSTSETVSRYGSANAEFLKGYSGVDHETGQKFAKGLADIAKHKVHADPDLAKQNIKQQAGFSAEVAATSRDNAEAIISGSKVRTSRSDDLPHYGRNHNVVDRVQILDGQIIEGSQAQMKFVGDRNQLLDDIAREDGKFTRYQGTKLELPSEQFEGSKAYYLEEAKKLRERAQSIAADPAKADQVIKLQRDAEAIEKLVASKDFQPKPAADYCRDQARQRRLNADAAEKNGNTDAAAKLRREADNYDQLADNCSDSGLTTEDAIFYRKHPEFATLRDIARTSHRAGMEGAKFGAAIGGSISLLQNLLATAQGEKNVGEAVQDLALDTAKAGAVGYATAFAGAALKGGMQQSSSQALRTLSNTNAPAMAINICLSLGSSVKRYVTGEISEAQLLTEVGEKGAGMLSSGMMAALGQLAIPVPFVGAAIGGMIGYTLSSLFYQATLDAARGVELSRQQLARTQAIQAAARDRIADEQARLDAFTQRELPQLRKETEHLFAIVNSNASASADVLAAAINQFATLLGKQLQFQTMAEFDDFMNSDLPLKL</sequence>
<feature type="region of interest" description="Disordered" evidence="1">
    <location>
        <begin position="1"/>
        <end position="20"/>
    </location>
</feature>
<evidence type="ECO:0000313" key="3">
    <source>
        <dbReference type="Proteomes" id="UP000250299"/>
    </source>
</evidence>
<evidence type="ECO:0000313" key="2">
    <source>
        <dbReference type="EMBL" id="AWY42687.1"/>
    </source>
</evidence>
<dbReference type="OrthoDB" id="3239452at2"/>
<name>A0A2Z4RNZ5_PSEPU</name>
<proteinExistence type="predicted"/>
<dbReference type="AlphaFoldDB" id="A0A2Z4RNZ5"/>
<gene>
    <name evidence="2" type="ORF">DKY63_23370</name>
</gene>
<dbReference type="Proteomes" id="UP000250299">
    <property type="component" value="Chromosome"/>
</dbReference>
<reference evidence="2 3" key="1">
    <citation type="submission" date="2018-05" db="EMBL/GenBank/DDBJ databases">
        <title>Whole genome sequence of Pseudomonas putida JBC17.</title>
        <authorList>
            <person name="Lee Y.H."/>
            <person name="David K."/>
        </authorList>
    </citation>
    <scope>NUCLEOTIDE SEQUENCE [LARGE SCALE GENOMIC DNA]</scope>
    <source>
        <strain evidence="2 3">JBC17</strain>
    </source>
</reference>
<feature type="compositionally biased region" description="Polar residues" evidence="1">
    <location>
        <begin position="1"/>
        <end position="11"/>
    </location>
</feature>
<accession>A0A2Z4RNZ5</accession>
<dbReference type="EMBL" id="CP029693">
    <property type="protein sequence ID" value="AWY42687.1"/>
    <property type="molecule type" value="Genomic_DNA"/>
</dbReference>
<evidence type="ECO:0000256" key="1">
    <source>
        <dbReference type="SAM" id="MobiDB-lite"/>
    </source>
</evidence>
<protein>
    <submittedName>
        <fullName evidence="2">Uncharacterized protein</fullName>
    </submittedName>
</protein>